<evidence type="ECO:0000313" key="1">
    <source>
        <dbReference type="EMBL" id="JAS06612.1"/>
    </source>
</evidence>
<dbReference type="AlphaFoldDB" id="A0A1B6BZC3"/>
<reference evidence="1" key="1">
    <citation type="submission" date="2015-12" db="EMBL/GenBank/DDBJ databases">
        <title>De novo transcriptome assembly of four potential Pierce s Disease insect vectors from Arizona vineyards.</title>
        <authorList>
            <person name="Tassone E.E."/>
        </authorList>
    </citation>
    <scope>NUCLEOTIDE SEQUENCE</scope>
</reference>
<proteinExistence type="predicted"/>
<protein>
    <submittedName>
        <fullName evidence="1">Uncharacterized protein</fullName>
    </submittedName>
</protein>
<evidence type="ECO:0000313" key="2">
    <source>
        <dbReference type="EMBL" id="JAS07765.1"/>
    </source>
</evidence>
<organism evidence="1">
    <name type="scientific">Clastoptera arizonana</name>
    <name type="common">Arizona spittle bug</name>
    <dbReference type="NCBI Taxonomy" id="38151"/>
    <lineage>
        <taxon>Eukaryota</taxon>
        <taxon>Metazoa</taxon>
        <taxon>Ecdysozoa</taxon>
        <taxon>Arthropoda</taxon>
        <taxon>Hexapoda</taxon>
        <taxon>Insecta</taxon>
        <taxon>Pterygota</taxon>
        <taxon>Neoptera</taxon>
        <taxon>Paraneoptera</taxon>
        <taxon>Hemiptera</taxon>
        <taxon>Auchenorrhyncha</taxon>
        <taxon>Cercopoidea</taxon>
        <taxon>Clastopteridae</taxon>
        <taxon>Clastoptera</taxon>
    </lineage>
</organism>
<dbReference type="PANTHER" id="PTHR46114">
    <property type="entry name" value="APPLE DOMAIN-CONTAINING PROTEIN"/>
    <property type="match status" value="1"/>
</dbReference>
<dbReference type="EMBL" id="GEDC01029533">
    <property type="protein sequence ID" value="JAS07765.1"/>
    <property type="molecule type" value="Transcribed_RNA"/>
</dbReference>
<accession>A0A1B6BZC3</accession>
<name>A0A1B6BZC3_9HEMI</name>
<gene>
    <name evidence="3" type="ORF">g.44007</name>
    <name evidence="1" type="ORF">g.44012</name>
    <name evidence="2" type="ORF">g.44018</name>
</gene>
<dbReference type="PANTHER" id="PTHR46114:SF1">
    <property type="entry name" value="ZAD DOMAIN-CONTAINING PROTEIN"/>
    <property type="match status" value="1"/>
</dbReference>
<sequence length="141" mass="16570">MKQFTKALPKDGSCFKYLCRKFPNLSEAKLKEGVFVGPDIQKMMFDINFENTATRNEKEALVSFKEVVTNFLRNSKDPEYVTIVANMLNKFEKLGCLMSLKIQFFNSHLDYFPENLGDFSEEQGERFHQDIKLMEKRYQGR</sequence>
<evidence type="ECO:0000313" key="3">
    <source>
        <dbReference type="EMBL" id="JAS26078.1"/>
    </source>
</evidence>
<dbReference type="EMBL" id="GEDC01011220">
    <property type="protein sequence ID" value="JAS26078.1"/>
    <property type="molecule type" value="Transcribed_RNA"/>
</dbReference>
<dbReference type="EMBL" id="GEDC01030686">
    <property type="protein sequence ID" value="JAS06612.1"/>
    <property type="molecule type" value="Transcribed_RNA"/>
</dbReference>